<evidence type="ECO:0000313" key="1">
    <source>
        <dbReference type="EMBL" id="KAK0725032.1"/>
    </source>
</evidence>
<dbReference type="Proteomes" id="UP001172102">
    <property type="component" value="Unassembled WGS sequence"/>
</dbReference>
<dbReference type="EMBL" id="JAUKUA010000002">
    <property type="protein sequence ID" value="KAK0725032.1"/>
    <property type="molecule type" value="Genomic_DNA"/>
</dbReference>
<sequence length="130" mass="13131">MGIPIASYGANPEVGIAIRDGLAPEYEIVHVSLDLAAALVELPKLAAGDLSVETTRGTNSTGDKQKPVAFIFAGSLPADEVAQVKAAVTAAAPGAVLIQVTKDDVVAAGATAPDPALIAKLYKEKLNAAL</sequence>
<dbReference type="AlphaFoldDB" id="A0AA40E4S6"/>
<reference evidence="1" key="1">
    <citation type="submission" date="2023-06" db="EMBL/GenBank/DDBJ databases">
        <title>Genome-scale phylogeny and comparative genomics of the fungal order Sordariales.</title>
        <authorList>
            <consortium name="Lawrence Berkeley National Laboratory"/>
            <person name="Hensen N."/>
            <person name="Bonometti L."/>
            <person name="Westerberg I."/>
            <person name="Brannstrom I.O."/>
            <person name="Guillou S."/>
            <person name="Cros-Aarteil S."/>
            <person name="Calhoun S."/>
            <person name="Haridas S."/>
            <person name="Kuo A."/>
            <person name="Mondo S."/>
            <person name="Pangilinan J."/>
            <person name="Riley R."/>
            <person name="Labutti K."/>
            <person name="Andreopoulos B."/>
            <person name="Lipzen A."/>
            <person name="Chen C."/>
            <person name="Yanf M."/>
            <person name="Daum C."/>
            <person name="Ng V."/>
            <person name="Clum A."/>
            <person name="Steindorff A."/>
            <person name="Ohm R."/>
            <person name="Martin F."/>
            <person name="Silar P."/>
            <person name="Natvig D."/>
            <person name="Lalanne C."/>
            <person name="Gautier V."/>
            <person name="Ament-Velasquez S.L."/>
            <person name="Kruys A."/>
            <person name="Hutchinson M.I."/>
            <person name="Powell A.J."/>
            <person name="Barry K."/>
            <person name="Miller A.N."/>
            <person name="Grigoriev I.V."/>
            <person name="Debuchy R."/>
            <person name="Gladieux P."/>
            <person name="Thoren M.H."/>
            <person name="Johannesson H."/>
        </authorList>
    </citation>
    <scope>NUCLEOTIDE SEQUENCE</scope>
    <source>
        <strain evidence="1">SMH4607-1</strain>
    </source>
</reference>
<gene>
    <name evidence="1" type="ORF">B0H67DRAFT_569347</name>
</gene>
<organism evidence="1 2">
    <name type="scientific">Lasiosphaeris hirsuta</name>
    <dbReference type="NCBI Taxonomy" id="260670"/>
    <lineage>
        <taxon>Eukaryota</taxon>
        <taxon>Fungi</taxon>
        <taxon>Dikarya</taxon>
        <taxon>Ascomycota</taxon>
        <taxon>Pezizomycotina</taxon>
        <taxon>Sordariomycetes</taxon>
        <taxon>Sordariomycetidae</taxon>
        <taxon>Sordariales</taxon>
        <taxon>Lasiosphaeriaceae</taxon>
        <taxon>Lasiosphaeris</taxon>
    </lineage>
</organism>
<accession>A0AA40E4S6</accession>
<protein>
    <submittedName>
        <fullName evidence="1">Uncharacterized protein</fullName>
    </submittedName>
</protein>
<comment type="caution">
    <text evidence="1">The sequence shown here is derived from an EMBL/GenBank/DDBJ whole genome shotgun (WGS) entry which is preliminary data.</text>
</comment>
<keyword evidence="2" id="KW-1185">Reference proteome</keyword>
<name>A0AA40E4S6_9PEZI</name>
<proteinExistence type="predicted"/>
<evidence type="ECO:0000313" key="2">
    <source>
        <dbReference type="Proteomes" id="UP001172102"/>
    </source>
</evidence>